<dbReference type="RefSeq" id="WP_028068760.1">
    <property type="nucleotide sequence ID" value="NZ_LR590484.1"/>
</dbReference>
<evidence type="ECO:0000313" key="4">
    <source>
        <dbReference type="EMBL" id="VTR27816.1"/>
    </source>
</evidence>
<dbReference type="GO" id="GO:0003677">
    <property type="term" value="F:DNA binding"/>
    <property type="evidence" value="ECO:0007669"/>
    <property type="project" value="InterPro"/>
</dbReference>
<dbReference type="InterPro" id="IPR001789">
    <property type="entry name" value="Sig_transdc_resp-reg_receiver"/>
</dbReference>
<dbReference type="InterPro" id="IPR046947">
    <property type="entry name" value="LytR-like"/>
</dbReference>
<feature type="domain" description="Response regulatory" evidence="2">
    <location>
        <begin position="7"/>
        <end position="121"/>
    </location>
</feature>
<reference evidence="4 5" key="1">
    <citation type="submission" date="2019-05" db="EMBL/GenBank/DDBJ databases">
        <authorList>
            <consortium name="Pathogen Informatics"/>
        </authorList>
    </citation>
    <scope>NUCLEOTIDE SEQUENCE [LARGE SCALE GENOMIC DNA]</scope>
    <source>
        <strain evidence="4 5">NCTC11429</strain>
    </source>
</reference>
<proteinExistence type="predicted"/>
<dbReference type="Gene3D" id="2.40.50.1020">
    <property type="entry name" value="LytTr DNA-binding domain"/>
    <property type="match status" value="1"/>
</dbReference>
<organism evidence="4 5">
    <name type="scientific">Sphingobacterium thalpophilum</name>
    <dbReference type="NCBI Taxonomy" id="259"/>
    <lineage>
        <taxon>Bacteria</taxon>
        <taxon>Pseudomonadati</taxon>
        <taxon>Bacteroidota</taxon>
        <taxon>Sphingobacteriia</taxon>
        <taxon>Sphingobacteriales</taxon>
        <taxon>Sphingobacteriaceae</taxon>
        <taxon>Sphingobacterium</taxon>
    </lineage>
</organism>
<dbReference type="Gene3D" id="3.40.50.2300">
    <property type="match status" value="1"/>
</dbReference>
<name>A0A4U9U4M2_9SPHI</name>
<dbReference type="SUPFAM" id="SSF52172">
    <property type="entry name" value="CheY-like"/>
    <property type="match status" value="1"/>
</dbReference>
<dbReference type="Pfam" id="PF04397">
    <property type="entry name" value="LytTR"/>
    <property type="match status" value="1"/>
</dbReference>
<feature type="domain" description="HTH LytTR-type" evidence="3">
    <location>
        <begin position="138"/>
        <end position="211"/>
    </location>
</feature>
<dbReference type="CDD" id="cd00156">
    <property type="entry name" value="REC"/>
    <property type="match status" value="1"/>
</dbReference>
<dbReference type="Pfam" id="PF00072">
    <property type="entry name" value="Response_reg"/>
    <property type="match status" value="1"/>
</dbReference>
<evidence type="ECO:0000259" key="2">
    <source>
        <dbReference type="PROSITE" id="PS50110"/>
    </source>
</evidence>
<dbReference type="SMART" id="SM00448">
    <property type="entry name" value="REC"/>
    <property type="match status" value="1"/>
</dbReference>
<dbReference type="InterPro" id="IPR007492">
    <property type="entry name" value="LytTR_DNA-bd_dom"/>
</dbReference>
<accession>A0A4U9U4M2</accession>
<dbReference type="PROSITE" id="PS50930">
    <property type="entry name" value="HTH_LYTTR"/>
    <property type="match status" value="1"/>
</dbReference>
<dbReference type="PROSITE" id="PS50110">
    <property type="entry name" value="RESPONSE_REGULATORY"/>
    <property type="match status" value="1"/>
</dbReference>
<dbReference type="STRING" id="1123265.GCA_000686625_00672"/>
<dbReference type="PANTHER" id="PTHR37299:SF1">
    <property type="entry name" value="STAGE 0 SPORULATION PROTEIN A HOMOLOG"/>
    <property type="match status" value="1"/>
</dbReference>
<dbReference type="AlphaFoldDB" id="A0A4U9U4M2"/>
<evidence type="ECO:0000313" key="5">
    <source>
        <dbReference type="Proteomes" id="UP000308196"/>
    </source>
</evidence>
<gene>
    <name evidence="4" type="ORF">NCTC11429_00057</name>
</gene>
<keyword evidence="1" id="KW-0597">Phosphoprotein</keyword>
<dbReference type="SMART" id="SM00850">
    <property type="entry name" value="LytTR"/>
    <property type="match status" value="1"/>
</dbReference>
<protein>
    <submittedName>
        <fullName evidence="4">Two-component response regulator</fullName>
    </submittedName>
</protein>
<dbReference type="Proteomes" id="UP000308196">
    <property type="component" value="Chromosome"/>
</dbReference>
<dbReference type="InterPro" id="IPR011006">
    <property type="entry name" value="CheY-like_superfamily"/>
</dbReference>
<dbReference type="PANTHER" id="PTHR37299">
    <property type="entry name" value="TRANSCRIPTIONAL REGULATOR-RELATED"/>
    <property type="match status" value="1"/>
</dbReference>
<evidence type="ECO:0000256" key="1">
    <source>
        <dbReference type="PROSITE-ProRule" id="PRU00169"/>
    </source>
</evidence>
<evidence type="ECO:0000259" key="3">
    <source>
        <dbReference type="PROSITE" id="PS50930"/>
    </source>
</evidence>
<sequence length="247" mass="28648">MNKLSYKLLIVDDQPDTLVYIMMSLRELPFIDEEIKVIQNPVDALEYLKENEVDILMLDMEFSGADIDGIKLAGLIPNPPVIVACSAYADYVFSANEAGIYSYFSKKISFNTLKAKMQDVVEMVDRKYEQQSRDVKSLLIKNLQNVMITIEVDQIFYAEVEGDIVDIFLEREVHQFKGNLRALQAELPANRFSRPRKNTLVNLAKVDLVRPNEVYLMKPRNDFCIVMTRSCKENFRHQYEVFKQNNL</sequence>
<dbReference type="GO" id="GO:0000156">
    <property type="term" value="F:phosphorelay response regulator activity"/>
    <property type="evidence" value="ECO:0007669"/>
    <property type="project" value="InterPro"/>
</dbReference>
<dbReference type="KEGG" id="stha:NCTC11429_00057"/>
<feature type="modified residue" description="4-aspartylphosphate" evidence="1">
    <location>
        <position position="59"/>
    </location>
</feature>
<dbReference type="GeneID" id="78460898"/>
<dbReference type="EMBL" id="LR590484">
    <property type="protein sequence ID" value="VTR27816.1"/>
    <property type="molecule type" value="Genomic_DNA"/>
</dbReference>